<comment type="caution">
    <text evidence="3">The sequence shown here is derived from an EMBL/GenBank/DDBJ whole genome shotgun (WGS) entry which is preliminary data.</text>
</comment>
<organism evidence="3 4">
    <name type="scientific">Pseudoalteromonas holothuriae</name>
    <dbReference type="NCBI Taxonomy" id="2963714"/>
    <lineage>
        <taxon>Bacteria</taxon>
        <taxon>Pseudomonadati</taxon>
        <taxon>Pseudomonadota</taxon>
        <taxon>Gammaproteobacteria</taxon>
        <taxon>Alteromonadales</taxon>
        <taxon>Pseudoalteromonadaceae</taxon>
        <taxon>Pseudoalteromonas</taxon>
    </lineage>
</organism>
<evidence type="ECO:0000313" key="5">
    <source>
        <dbReference type="Proteomes" id="UP001152485"/>
    </source>
</evidence>
<dbReference type="InterPro" id="IPR023376">
    <property type="entry name" value="YqcC-like_dom"/>
</dbReference>
<dbReference type="AlphaFoldDB" id="A0A9W4W6Z7"/>
<dbReference type="Pfam" id="PF04287">
    <property type="entry name" value="DUF446"/>
    <property type="match status" value="1"/>
</dbReference>
<dbReference type="GO" id="GO:0044010">
    <property type="term" value="P:single-species biofilm formation"/>
    <property type="evidence" value="ECO:0007669"/>
    <property type="project" value="TreeGrafter"/>
</dbReference>
<feature type="domain" description="YqcC-like" evidence="1">
    <location>
        <begin position="11"/>
        <end position="103"/>
    </location>
</feature>
<accession>A0A9W4W6Z7</accession>
<evidence type="ECO:0000259" key="1">
    <source>
        <dbReference type="Pfam" id="PF04287"/>
    </source>
</evidence>
<dbReference type="Proteomes" id="UP001152485">
    <property type="component" value="Unassembled WGS sequence"/>
</dbReference>
<protein>
    <recommendedName>
        <fullName evidence="1">YqcC-like domain-containing protein</fullName>
    </recommendedName>
</protein>
<dbReference type="EMBL" id="CAMAPD010000015">
    <property type="protein sequence ID" value="CAH9063912.1"/>
    <property type="molecule type" value="Genomic_DNA"/>
</dbReference>
<name>A0A9W4W6Z7_9GAMM</name>
<dbReference type="PANTHER" id="PTHR39586">
    <property type="entry name" value="CYTOPLASMIC PROTEIN-RELATED"/>
    <property type="match status" value="1"/>
</dbReference>
<dbReference type="Gene3D" id="1.20.1440.40">
    <property type="entry name" value="YqcC-like"/>
    <property type="match status" value="1"/>
</dbReference>
<proteinExistence type="predicted"/>
<keyword evidence="4" id="KW-1185">Reference proteome</keyword>
<dbReference type="Proteomes" id="UP001152467">
    <property type="component" value="Unassembled WGS sequence"/>
</dbReference>
<dbReference type="PANTHER" id="PTHR39586:SF1">
    <property type="entry name" value="CYTOPLASMIC PROTEIN"/>
    <property type="match status" value="1"/>
</dbReference>
<reference evidence="3 5" key="1">
    <citation type="submission" date="2022-07" db="EMBL/GenBank/DDBJ databases">
        <authorList>
            <person name="Criscuolo A."/>
        </authorList>
    </citation>
    <scope>NUCLEOTIDE SEQUENCE</scope>
    <source>
        <strain evidence="5">CIP 111951</strain>
        <strain evidence="3">CIP111854</strain>
        <strain evidence="2">CIP111951</strain>
    </source>
</reference>
<dbReference type="InterPro" id="IPR036814">
    <property type="entry name" value="YqcC-like_sf"/>
</dbReference>
<evidence type="ECO:0000313" key="2">
    <source>
        <dbReference type="EMBL" id="CAH9063912.1"/>
    </source>
</evidence>
<evidence type="ECO:0000313" key="3">
    <source>
        <dbReference type="EMBL" id="CAH9065005.1"/>
    </source>
</evidence>
<dbReference type="EMBL" id="CAMAPC010000019">
    <property type="protein sequence ID" value="CAH9065005.1"/>
    <property type="molecule type" value="Genomic_DNA"/>
</dbReference>
<evidence type="ECO:0000313" key="4">
    <source>
        <dbReference type="Proteomes" id="UP001152467"/>
    </source>
</evidence>
<gene>
    <name evidence="3" type="ORF">PSECIP111854_03586</name>
    <name evidence="2" type="ORF">PSECIP111951_02997</name>
</gene>
<dbReference type="InterPro" id="IPR007384">
    <property type="entry name" value="UCP006257"/>
</dbReference>
<dbReference type="RefSeq" id="WP_261594299.1">
    <property type="nucleotide sequence ID" value="NZ_CAMAPC010000019.1"/>
</dbReference>
<sequence>MPSTLHQHVCLLLQELERALGRAQLWQAEPVNSQLLRSAAPFCCDTLRFEQWLQFVFIPKMSRLAEQEDPLPNNIALAPMAEMTLCSHSNYDNVHDVLVRLDNSLTKGEKC</sequence>
<dbReference type="SUPFAM" id="SSF158452">
    <property type="entry name" value="YqcC-like"/>
    <property type="match status" value="1"/>
</dbReference>